<dbReference type="RefSeq" id="WP_158618659.1">
    <property type="nucleotide sequence ID" value="NZ_AP018449.1"/>
</dbReference>
<keyword evidence="1" id="KW-0966">Cell projection</keyword>
<sequence>MEYLADENWPCEDVIVEACKNCNDKACCKNFLVPLTPPERLRLKTYDKYLWEEGPDAFAILAKKENMECYYLTSQGCSIWSSRPNACREYSCVEESTFQISIRVSSKE</sequence>
<proteinExistence type="predicted"/>
<dbReference type="Proteomes" id="UP000276437">
    <property type="component" value="Chromosome"/>
</dbReference>
<dbReference type="InterPro" id="IPR005358">
    <property type="entry name" value="Puta_zinc/iron-chelating_dom"/>
</dbReference>
<evidence type="ECO:0000313" key="1">
    <source>
        <dbReference type="EMBL" id="BBB90495.1"/>
    </source>
</evidence>
<accession>A0A348AHE7</accession>
<dbReference type="GO" id="GO:0008168">
    <property type="term" value="F:methyltransferase activity"/>
    <property type="evidence" value="ECO:0007669"/>
    <property type="project" value="UniProtKB-KW"/>
</dbReference>
<organism evidence="1 2">
    <name type="scientific">Methylomusa anaerophila</name>
    <dbReference type="NCBI Taxonomy" id="1930071"/>
    <lineage>
        <taxon>Bacteria</taxon>
        <taxon>Bacillati</taxon>
        <taxon>Bacillota</taxon>
        <taxon>Negativicutes</taxon>
        <taxon>Selenomonadales</taxon>
        <taxon>Sporomusaceae</taxon>
        <taxon>Methylomusa</taxon>
    </lineage>
</organism>
<gene>
    <name evidence="1" type="ORF">MAMMFC1_01146</name>
</gene>
<protein>
    <submittedName>
        <fullName evidence="1">Flagellin N-methylase</fullName>
    </submittedName>
</protein>
<keyword evidence="2" id="KW-1185">Reference proteome</keyword>
<keyword evidence="1" id="KW-0282">Flagellum</keyword>
<dbReference type="Pfam" id="PF03692">
    <property type="entry name" value="CxxCxxCC"/>
    <property type="match status" value="1"/>
</dbReference>
<keyword evidence="1" id="KW-0489">Methyltransferase</keyword>
<dbReference type="EMBL" id="AP018449">
    <property type="protein sequence ID" value="BBB90495.1"/>
    <property type="molecule type" value="Genomic_DNA"/>
</dbReference>
<dbReference type="GO" id="GO:0032259">
    <property type="term" value="P:methylation"/>
    <property type="evidence" value="ECO:0007669"/>
    <property type="project" value="UniProtKB-KW"/>
</dbReference>
<dbReference type="OrthoDB" id="9810361at2"/>
<name>A0A348AHE7_9FIRM</name>
<dbReference type="KEGG" id="mana:MAMMFC1_01146"/>
<keyword evidence="1" id="KW-0808">Transferase</keyword>
<evidence type="ECO:0000313" key="2">
    <source>
        <dbReference type="Proteomes" id="UP000276437"/>
    </source>
</evidence>
<reference evidence="1 2" key="1">
    <citation type="journal article" date="2018" name="Int. J. Syst. Evol. Microbiol.">
        <title>Methylomusa anaerophila gen. nov., sp. nov., an anaerobic methanol-utilizing bacterium isolated from a microbial fuel cell.</title>
        <authorList>
            <person name="Amano N."/>
            <person name="Yamamuro A."/>
            <person name="Miyahara M."/>
            <person name="Kouzuma A."/>
            <person name="Abe T."/>
            <person name="Watanabe K."/>
        </authorList>
    </citation>
    <scope>NUCLEOTIDE SEQUENCE [LARGE SCALE GENOMIC DNA]</scope>
    <source>
        <strain evidence="1 2">MMFC1</strain>
    </source>
</reference>
<keyword evidence="1" id="KW-0969">Cilium</keyword>
<dbReference type="AlphaFoldDB" id="A0A348AHE7"/>